<dbReference type="AlphaFoldDB" id="A0A5M3MD47"/>
<dbReference type="InterPro" id="IPR024645">
    <property type="entry name" value="Mitochondr_Som1"/>
</dbReference>
<protein>
    <submittedName>
        <fullName evidence="1">Uncharacterized protein</fullName>
    </submittedName>
</protein>
<dbReference type="GO" id="GO:0042720">
    <property type="term" value="C:mitochondrial inner membrane peptidase complex"/>
    <property type="evidence" value="ECO:0007669"/>
    <property type="project" value="InterPro"/>
</dbReference>
<dbReference type="OMA" id="WRDITRY"/>
<dbReference type="GeneID" id="19201308"/>
<dbReference type="OrthoDB" id="3983163at2759"/>
<dbReference type="KEGG" id="cput:CONPUDRAFT_139185"/>
<dbReference type="Pfam" id="PF11093">
    <property type="entry name" value="Mitochondr_Som1"/>
    <property type="match status" value="1"/>
</dbReference>
<reference evidence="2" key="1">
    <citation type="journal article" date="2012" name="Science">
        <title>The Paleozoic origin of enzymatic lignin decomposition reconstructed from 31 fungal genomes.</title>
        <authorList>
            <person name="Floudas D."/>
            <person name="Binder M."/>
            <person name="Riley R."/>
            <person name="Barry K."/>
            <person name="Blanchette R.A."/>
            <person name="Henrissat B."/>
            <person name="Martinez A.T."/>
            <person name="Otillar R."/>
            <person name="Spatafora J.W."/>
            <person name="Yadav J.S."/>
            <person name="Aerts A."/>
            <person name="Benoit I."/>
            <person name="Boyd A."/>
            <person name="Carlson A."/>
            <person name="Copeland A."/>
            <person name="Coutinho P.M."/>
            <person name="de Vries R.P."/>
            <person name="Ferreira P."/>
            <person name="Findley K."/>
            <person name="Foster B."/>
            <person name="Gaskell J."/>
            <person name="Glotzer D."/>
            <person name="Gorecki P."/>
            <person name="Heitman J."/>
            <person name="Hesse C."/>
            <person name="Hori C."/>
            <person name="Igarashi K."/>
            <person name="Jurgens J.A."/>
            <person name="Kallen N."/>
            <person name="Kersten P."/>
            <person name="Kohler A."/>
            <person name="Kuees U."/>
            <person name="Kumar T.K.A."/>
            <person name="Kuo A."/>
            <person name="LaButti K."/>
            <person name="Larrondo L.F."/>
            <person name="Lindquist E."/>
            <person name="Ling A."/>
            <person name="Lombard V."/>
            <person name="Lucas S."/>
            <person name="Lundell T."/>
            <person name="Martin R."/>
            <person name="McLaughlin D.J."/>
            <person name="Morgenstern I."/>
            <person name="Morin E."/>
            <person name="Murat C."/>
            <person name="Nagy L.G."/>
            <person name="Nolan M."/>
            <person name="Ohm R.A."/>
            <person name="Patyshakuliyeva A."/>
            <person name="Rokas A."/>
            <person name="Ruiz-Duenas F.J."/>
            <person name="Sabat G."/>
            <person name="Salamov A."/>
            <person name="Samejima M."/>
            <person name="Schmutz J."/>
            <person name="Slot J.C."/>
            <person name="St John F."/>
            <person name="Stenlid J."/>
            <person name="Sun H."/>
            <person name="Sun S."/>
            <person name="Syed K."/>
            <person name="Tsang A."/>
            <person name="Wiebenga A."/>
            <person name="Young D."/>
            <person name="Pisabarro A."/>
            <person name="Eastwood D.C."/>
            <person name="Martin F."/>
            <person name="Cullen D."/>
            <person name="Grigoriev I.V."/>
            <person name="Hibbett D.S."/>
        </authorList>
    </citation>
    <scope>NUCLEOTIDE SEQUENCE [LARGE SCALE GENOMIC DNA]</scope>
    <source>
        <strain evidence="2">RWD-64-598 SS2</strain>
    </source>
</reference>
<dbReference type="EMBL" id="JH711584">
    <property type="protein sequence ID" value="EIW77159.1"/>
    <property type="molecule type" value="Genomic_DNA"/>
</dbReference>
<dbReference type="RefSeq" id="XP_007772585.1">
    <property type="nucleotide sequence ID" value="XM_007774395.1"/>
</dbReference>
<proteinExistence type="predicted"/>
<organism evidence="1 2">
    <name type="scientific">Coniophora puteana (strain RWD-64-598)</name>
    <name type="common">Brown rot fungus</name>
    <dbReference type="NCBI Taxonomy" id="741705"/>
    <lineage>
        <taxon>Eukaryota</taxon>
        <taxon>Fungi</taxon>
        <taxon>Dikarya</taxon>
        <taxon>Basidiomycota</taxon>
        <taxon>Agaricomycotina</taxon>
        <taxon>Agaricomycetes</taxon>
        <taxon>Agaricomycetidae</taxon>
        <taxon>Boletales</taxon>
        <taxon>Coniophorineae</taxon>
        <taxon>Coniophoraceae</taxon>
        <taxon>Coniophora</taxon>
    </lineage>
</organism>
<comment type="caution">
    <text evidence="1">The sequence shown here is derived from an EMBL/GenBank/DDBJ whole genome shotgun (WGS) entry which is preliminary data.</text>
</comment>
<gene>
    <name evidence="1" type="ORF">CONPUDRAFT_139185</name>
</gene>
<dbReference type="Proteomes" id="UP000053558">
    <property type="component" value="Unassembled WGS sequence"/>
</dbReference>
<keyword evidence="2" id="KW-1185">Reference proteome</keyword>
<accession>A0A5M3MD47</accession>
<name>A0A5M3MD47_CONPW</name>
<evidence type="ECO:0000313" key="1">
    <source>
        <dbReference type="EMBL" id="EIW77159.1"/>
    </source>
</evidence>
<evidence type="ECO:0000313" key="2">
    <source>
        <dbReference type="Proteomes" id="UP000053558"/>
    </source>
</evidence>
<sequence length="95" mass="10524">MANITKPDAVSPEKCSLVELTQYSCEPEELPNGQIRPRCFPIPRIFRMCANRPAVEITRLVEINPNTGEVTIPGESSLNAPKGKLWKNVTTLSSE</sequence>